<evidence type="ECO:0000256" key="9">
    <source>
        <dbReference type="ARBA" id="ARBA00042540"/>
    </source>
</evidence>
<accession>A0A2A3EQ65</accession>
<evidence type="ECO:0000256" key="2">
    <source>
        <dbReference type="ARBA" id="ARBA00006939"/>
    </source>
</evidence>
<proteinExistence type="inferred from homology"/>
<gene>
    <name evidence="12" type="ORF">APICC_04599</name>
</gene>
<dbReference type="InterPro" id="IPR003689">
    <property type="entry name" value="ZIP"/>
</dbReference>
<evidence type="ECO:0000313" key="13">
    <source>
        <dbReference type="Proteomes" id="UP000242457"/>
    </source>
</evidence>
<dbReference type="OrthoDB" id="262547at2759"/>
<dbReference type="EMBL" id="KZ288204">
    <property type="protein sequence ID" value="PBC33181.1"/>
    <property type="molecule type" value="Genomic_DNA"/>
</dbReference>
<keyword evidence="13" id="KW-1185">Reference proteome</keyword>
<dbReference type="GO" id="GO:0005385">
    <property type="term" value="F:zinc ion transmembrane transporter activity"/>
    <property type="evidence" value="ECO:0007669"/>
    <property type="project" value="TreeGrafter"/>
</dbReference>
<dbReference type="AlphaFoldDB" id="A0A2A3EQ65"/>
<sequence length="466" mass="49751">MANSIGQLRKCLASHVCTSNPICTQGRRVCSRYGHLRTKSSYNKFTRICVGNSKVAIATPIFSSNSNCNEGNISGDYSGSSGGDGDGGGASGDKCGGLNAYQRISCPTKHFLVVHFVENVRCNLRCREFDDWYNVKGLFADCTGAPRNRKLLDISLGFAGGVMIAASYWSLLAPAIEMATKSKIYGAEGEYAFVPIGVGFLIGAAFVYGTDALISSLGIQSPNVLLAMQSVGTKQRRKILAKLKSDEDLDDYDPYNDVQISDGKMYTQIESTTIDGFYEQNTRRRQIANINRPTEQGEIGTIYDDPNNECRNNQWKRVLLLVVAITVHNIPEGLAVGVGFAAVGNSASATFENARNLAIGIGIQNFPEGLAVSLPLQAAGISTLKSFWYGQLSGMVEPLAGVLGAAGVTFAEPVLPYALAFAAGAMIYVVIDDIVPEAHQSGNGKLASWAAIVGFLVMMSLDVGLG</sequence>
<reference evidence="12 13" key="1">
    <citation type="submission" date="2014-07" db="EMBL/GenBank/DDBJ databases">
        <title>Genomic and transcriptomic analysis on Apis cerana provide comprehensive insights into honey bee biology.</title>
        <authorList>
            <person name="Diao Q."/>
            <person name="Sun L."/>
            <person name="Zheng H."/>
            <person name="Zheng H."/>
            <person name="Xu S."/>
            <person name="Wang S."/>
            <person name="Zeng Z."/>
            <person name="Hu F."/>
            <person name="Su S."/>
            <person name="Wu J."/>
        </authorList>
    </citation>
    <scope>NUCLEOTIDE SEQUENCE [LARGE SCALE GENOMIC DNA]</scope>
    <source>
        <tissue evidence="12">Pupae without intestine</tissue>
    </source>
</reference>
<protein>
    <recommendedName>
        <fullName evidence="8">Zinc transporter ZIP11</fullName>
    </recommendedName>
    <alternativeName>
        <fullName evidence="9">Solute carrier family 39 member 11</fullName>
    </alternativeName>
    <alternativeName>
        <fullName evidence="10">Zrt- and Irt-like protein 11</fullName>
    </alternativeName>
</protein>
<dbReference type="Pfam" id="PF02535">
    <property type="entry name" value="Zip"/>
    <property type="match status" value="1"/>
</dbReference>
<feature type="transmembrane region" description="Helical" evidence="11">
    <location>
        <begin position="191"/>
        <end position="209"/>
    </location>
</feature>
<comment type="similarity">
    <text evidence="2">Belongs to the ZIP transporter (TC 2.A.5) family.</text>
</comment>
<name>A0A2A3EQ65_APICC</name>
<dbReference type="GO" id="GO:0005886">
    <property type="term" value="C:plasma membrane"/>
    <property type="evidence" value="ECO:0007669"/>
    <property type="project" value="UniProtKB-SubCell"/>
</dbReference>
<dbReference type="STRING" id="94128.A0A2A3EQ65"/>
<dbReference type="PANTHER" id="PTHR11040:SF211">
    <property type="entry name" value="ZINC TRANSPORTER ZIP11"/>
    <property type="match status" value="1"/>
</dbReference>
<evidence type="ECO:0000256" key="10">
    <source>
        <dbReference type="ARBA" id="ARBA00042973"/>
    </source>
</evidence>
<evidence type="ECO:0000256" key="3">
    <source>
        <dbReference type="ARBA" id="ARBA00022475"/>
    </source>
</evidence>
<comment type="subcellular location">
    <subcellularLocation>
        <location evidence="1">Cell membrane</location>
        <topology evidence="1">Multi-pass membrane protein</topology>
    </subcellularLocation>
</comment>
<keyword evidence="7 11" id="KW-0472">Membrane</keyword>
<evidence type="ECO:0000256" key="7">
    <source>
        <dbReference type="ARBA" id="ARBA00023136"/>
    </source>
</evidence>
<keyword evidence="4 11" id="KW-0812">Transmembrane</keyword>
<feature type="transmembrane region" description="Helical" evidence="11">
    <location>
        <begin position="446"/>
        <end position="465"/>
    </location>
</feature>
<evidence type="ECO:0000256" key="11">
    <source>
        <dbReference type="SAM" id="Phobius"/>
    </source>
</evidence>
<keyword evidence="3" id="KW-1003">Cell membrane</keyword>
<organism evidence="12 13">
    <name type="scientific">Apis cerana cerana</name>
    <name type="common">Oriental honeybee</name>
    <dbReference type="NCBI Taxonomy" id="94128"/>
    <lineage>
        <taxon>Eukaryota</taxon>
        <taxon>Metazoa</taxon>
        <taxon>Ecdysozoa</taxon>
        <taxon>Arthropoda</taxon>
        <taxon>Hexapoda</taxon>
        <taxon>Insecta</taxon>
        <taxon>Pterygota</taxon>
        <taxon>Neoptera</taxon>
        <taxon>Endopterygota</taxon>
        <taxon>Hymenoptera</taxon>
        <taxon>Apocrita</taxon>
        <taxon>Aculeata</taxon>
        <taxon>Apoidea</taxon>
        <taxon>Anthophila</taxon>
        <taxon>Apidae</taxon>
        <taxon>Apis</taxon>
    </lineage>
</organism>
<keyword evidence="6 11" id="KW-1133">Transmembrane helix</keyword>
<evidence type="ECO:0000256" key="8">
    <source>
        <dbReference type="ARBA" id="ARBA00040593"/>
    </source>
</evidence>
<evidence type="ECO:0000256" key="1">
    <source>
        <dbReference type="ARBA" id="ARBA00004651"/>
    </source>
</evidence>
<evidence type="ECO:0000256" key="6">
    <source>
        <dbReference type="ARBA" id="ARBA00022989"/>
    </source>
</evidence>
<evidence type="ECO:0000313" key="12">
    <source>
        <dbReference type="EMBL" id="PBC33181.1"/>
    </source>
</evidence>
<feature type="transmembrane region" description="Helical" evidence="11">
    <location>
        <begin position="151"/>
        <end position="171"/>
    </location>
</feature>
<dbReference type="PANTHER" id="PTHR11040">
    <property type="entry name" value="ZINC/IRON TRANSPORTER"/>
    <property type="match status" value="1"/>
</dbReference>
<keyword evidence="5" id="KW-0862">Zinc</keyword>
<dbReference type="Proteomes" id="UP000242457">
    <property type="component" value="Unassembled WGS sequence"/>
</dbReference>
<evidence type="ECO:0000256" key="5">
    <source>
        <dbReference type="ARBA" id="ARBA00022833"/>
    </source>
</evidence>
<evidence type="ECO:0000256" key="4">
    <source>
        <dbReference type="ARBA" id="ARBA00022692"/>
    </source>
</evidence>
<feature type="transmembrane region" description="Helical" evidence="11">
    <location>
        <begin position="414"/>
        <end position="431"/>
    </location>
</feature>